<organism evidence="4 5">
    <name type="scientific">Chloropicon roscoffensis</name>
    <dbReference type="NCBI Taxonomy" id="1461544"/>
    <lineage>
        <taxon>Eukaryota</taxon>
        <taxon>Viridiplantae</taxon>
        <taxon>Chlorophyta</taxon>
        <taxon>Chloropicophyceae</taxon>
        <taxon>Chloropicales</taxon>
        <taxon>Chloropicaceae</taxon>
        <taxon>Chloropicon</taxon>
    </lineage>
</organism>
<dbReference type="GO" id="GO:0003735">
    <property type="term" value="F:structural constituent of ribosome"/>
    <property type="evidence" value="ECO:0007669"/>
    <property type="project" value="InterPro"/>
</dbReference>
<dbReference type="InterPro" id="IPR014722">
    <property type="entry name" value="Rib_uL2_dom2"/>
</dbReference>
<dbReference type="PANTHER" id="PTHR10715">
    <property type="entry name" value="60S RIBOSOMAL PROTEIN L6"/>
    <property type="match status" value="1"/>
</dbReference>
<reference evidence="4 5" key="1">
    <citation type="submission" date="2024-03" db="EMBL/GenBank/DDBJ databases">
        <title>Complete genome sequence of the green alga Chloropicon roscoffensis RCC1871.</title>
        <authorList>
            <person name="Lemieux C."/>
            <person name="Pombert J.-F."/>
            <person name="Otis C."/>
            <person name="Turmel M."/>
        </authorList>
    </citation>
    <scope>NUCLEOTIDE SEQUENCE [LARGE SCALE GENOMIC DNA]</scope>
    <source>
        <strain evidence="4 5">RCC1871</strain>
    </source>
</reference>
<evidence type="ECO:0000256" key="3">
    <source>
        <dbReference type="ARBA" id="ARBA00023274"/>
    </source>
</evidence>
<dbReference type="InterPro" id="IPR000915">
    <property type="entry name" value="60S_ribosomal_eL6"/>
</dbReference>
<comment type="similarity">
    <text evidence="1">Belongs to the eukaryotic ribosomal protein eL6 family.</text>
</comment>
<dbReference type="InterPro" id="IPR041997">
    <property type="entry name" value="Ribosomal_eL6_KOW"/>
</dbReference>
<dbReference type="CDD" id="cd13156">
    <property type="entry name" value="KOW_RPL6"/>
    <property type="match status" value="1"/>
</dbReference>
<dbReference type="FunFam" id="2.30.30.30:FF:000014">
    <property type="entry name" value="60S ribosomal protein L6"/>
    <property type="match status" value="1"/>
</dbReference>
<dbReference type="GO" id="GO:0003723">
    <property type="term" value="F:RNA binding"/>
    <property type="evidence" value="ECO:0007669"/>
    <property type="project" value="TreeGrafter"/>
</dbReference>
<keyword evidence="3" id="KW-0687">Ribonucleoprotein</keyword>
<dbReference type="InterPro" id="IPR008991">
    <property type="entry name" value="Translation_prot_SH3-like_sf"/>
</dbReference>
<dbReference type="Proteomes" id="UP001472866">
    <property type="component" value="Chromosome 04"/>
</dbReference>
<keyword evidence="5" id="KW-1185">Reference proteome</keyword>
<evidence type="ECO:0000313" key="5">
    <source>
        <dbReference type="Proteomes" id="UP001472866"/>
    </source>
</evidence>
<dbReference type="GO" id="GO:0002181">
    <property type="term" value="P:cytoplasmic translation"/>
    <property type="evidence" value="ECO:0007669"/>
    <property type="project" value="TreeGrafter"/>
</dbReference>
<dbReference type="Pfam" id="PF01159">
    <property type="entry name" value="Ribosomal_L6e"/>
    <property type="match status" value="1"/>
</dbReference>
<proteinExistence type="inferred from homology"/>
<accession>A0AAX4P4X3</accession>
<gene>
    <name evidence="4" type="ORF">HKI87_04g29850</name>
</gene>
<evidence type="ECO:0000313" key="4">
    <source>
        <dbReference type="EMBL" id="WZN61450.1"/>
    </source>
</evidence>
<name>A0AAX4P4X3_9CHLO</name>
<dbReference type="PANTHER" id="PTHR10715:SF0">
    <property type="entry name" value="LARGE RIBOSOMAL SUBUNIT PROTEIN EL6"/>
    <property type="match status" value="1"/>
</dbReference>
<dbReference type="Gene3D" id="2.30.30.30">
    <property type="match status" value="1"/>
</dbReference>
<evidence type="ECO:0000256" key="1">
    <source>
        <dbReference type="ARBA" id="ARBA00010592"/>
    </source>
</evidence>
<dbReference type="EMBL" id="CP151504">
    <property type="protein sequence ID" value="WZN61450.1"/>
    <property type="molecule type" value="Genomic_DNA"/>
</dbReference>
<dbReference type="GO" id="GO:0022625">
    <property type="term" value="C:cytosolic large ribosomal subunit"/>
    <property type="evidence" value="ECO:0007669"/>
    <property type="project" value="TreeGrafter"/>
</dbReference>
<evidence type="ECO:0000256" key="2">
    <source>
        <dbReference type="ARBA" id="ARBA00022980"/>
    </source>
</evidence>
<dbReference type="AlphaFoldDB" id="A0AAX4P4X3"/>
<dbReference type="SUPFAM" id="SSF50104">
    <property type="entry name" value="Translation proteins SH3-like domain"/>
    <property type="match status" value="1"/>
</dbReference>
<keyword evidence="2 4" id="KW-0689">Ribosomal protein</keyword>
<protein>
    <submittedName>
        <fullName evidence="4">Ribosomal protein L6</fullName>
    </submittedName>
</protein>
<dbReference type="GO" id="GO:0000027">
    <property type="term" value="P:ribosomal large subunit assembly"/>
    <property type="evidence" value="ECO:0007669"/>
    <property type="project" value="TreeGrafter"/>
</dbReference>
<sequence length="200" mass="22103">MARTGVWKKKSGSSVFEKVLHAEKKATGKSPRFYAPEDVKAPLAKKATNKPTKLRSSLTPGTVLILLAGHFKGKRVIFLKQLPSGLLLVTGPYGVNGVPMRRVNQVYVIATETKIDISSVDVSKYDDSYFKGAKKEKKSGSDSVFKEEAGKKELSADYLKNQKAMDSALTPIIAKTKDLEIYLKAHFSLKDGDRPHLMKF</sequence>